<feature type="domain" description="18S rRNA (guanine(1575)-N(7))-methyltransferase Bud23 C-terminal" evidence="10">
    <location>
        <begin position="203"/>
        <end position="294"/>
    </location>
</feature>
<evidence type="ECO:0000256" key="7">
    <source>
        <dbReference type="ARBA" id="ARBA00022691"/>
    </source>
</evidence>
<dbReference type="EMBL" id="GBEZ01022523">
    <property type="protein sequence ID" value="JAC64320.1"/>
    <property type="molecule type" value="Transcribed_RNA"/>
</dbReference>
<dbReference type="PANTHER" id="PTHR12734:SF0">
    <property type="entry name" value="18S RRNA (GUANINE-N(7))-METHYLTRANSFERASE-RELATED"/>
    <property type="match status" value="1"/>
</dbReference>
<dbReference type="GO" id="GO:0005730">
    <property type="term" value="C:nucleolus"/>
    <property type="evidence" value="ECO:0007669"/>
    <property type="project" value="UniProtKB-ARBA"/>
</dbReference>
<evidence type="ECO:0000259" key="11">
    <source>
        <dbReference type="Pfam" id="PF13649"/>
    </source>
</evidence>
<evidence type="ECO:0000256" key="3">
    <source>
        <dbReference type="ARBA" id="ARBA00005547"/>
    </source>
</evidence>
<dbReference type="GO" id="GO:0070476">
    <property type="term" value="P:rRNA (guanine-N7)-methylation"/>
    <property type="evidence" value="ECO:0007669"/>
    <property type="project" value="InterPro"/>
</dbReference>
<evidence type="ECO:0000256" key="1">
    <source>
        <dbReference type="ARBA" id="ARBA00004123"/>
    </source>
</evidence>
<keyword evidence="5 12" id="KW-0489">Methyltransferase</keyword>
<name>A0A061R0T3_9CHLO</name>
<dbReference type="InterPro" id="IPR039769">
    <property type="entry name" value="Bud23-like"/>
</dbReference>
<evidence type="ECO:0000256" key="8">
    <source>
        <dbReference type="ARBA" id="ARBA00023242"/>
    </source>
</evidence>
<comment type="subcellular location">
    <subcellularLocation>
        <location evidence="2">Cytoplasm</location>
    </subcellularLocation>
    <subcellularLocation>
        <location evidence="1">Nucleus</location>
    </subcellularLocation>
</comment>
<dbReference type="AlphaFoldDB" id="A0A061R0T3"/>
<keyword evidence="4" id="KW-0963">Cytoplasm</keyword>
<dbReference type="GO" id="GO:0005737">
    <property type="term" value="C:cytoplasm"/>
    <property type="evidence" value="ECO:0007669"/>
    <property type="project" value="UniProtKB-SubCell"/>
</dbReference>
<evidence type="ECO:0000256" key="4">
    <source>
        <dbReference type="ARBA" id="ARBA00022490"/>
    </source>
</evidence>
<feature type="domain" description="Methyltransferase" evidence="11">
    <location>
        <begin position="57"/>
        <end position="132"/>
    </location>
</feature>
<keyword evidence="8" id="KW-0539">Nucleus</keyword>
<dbReference type="FunFam" id="3.40.50.150:FF:000017">
    <property type="entry name" value="probable 18S rRNA (Guanine-N(7))-methyltransferase"/>
    <property type="match status" value="1"/>
</dbReference>
<feature type="compositionally biased region" description="Basic residues" evidence="9">
    <location>
        <begin position="234"/>
        <end position="243"/>
    </location>
</feature>
<dbReference type="SUPFAM" id="SSF53335">
    <property type="entry name" value="S-adenosyl-L-methionine-dependent methyltransferases"/>
    <property type="match status" value="1"/>
</dbReference>
<dbReference type="InterPro" id="IPR029063">
    <property type="entry name" value="SAM-dependent_MTases_sf"/>
</dbReference>
<organism evidence="12">
    <name type="scientific">Tetraselmis sp. GSL018</name>
    <dbReference type="NCBI Taxonomy" id="582737"/>
    <lineage>
        <taxon>Eukaryota</taxon>
        <taxon>Viridiplantae</taxon>
        <taxon>Chlorophyta</taxon>
        <taxon>core chlorophytes</taxon>
        <taxon>Chlorodendrophyceae</taxon>
        <taxon>Chlorodendrales</taxon>
        <taxon>Chlorodendraceae</taxon>
        <taxon>Tetraselmis</taxon>
    </lineage>
</organism>
<sequence length="296" mass="32649">MGGDRPEHSAPPEVFYNQVEARKYTTNTRMIQIQESLTQRALELLALPDDGCPRMLLDIGCGSGLSGETLTEEGHVWVGMDISDAMLGVAREREVEGDLALHDMGHGMCFRTGTFDGAISISAVQWLCNADKQSHNPRKRLKRFFETLYSCLSRGARAVLQIYPENVEQAQMLTSAAMKVGFTGGLVVDYPHSTRAKKYFLCLMVGQSSYVPRARGVDGSDSEDDARSVAVSGRHSKKRKTAKRGVGASVGVSKRHPEGKSKSWILKKKAQMRAKGYSNIPADSSKYTGRKRKARF</sequence>
<dbReference type="Gene3D" id="3.40.50.150">
    <property type="entry name" value="Vaccinia Virus protein VP39"/>
    <property type="match status" value="1"/>
</dbReference>
<evidence type="ECO:0000256" key="9">
    <source>
        <dbReference type="SAM" id="MobiDB-lite"/>
    </source>
</evidence>
<evidence type="ECO:0000256" key="6">
    <source>
        <dbReference type="ARBA" id="ARBA00022679"/>
    </source>
</evidence>
<dbReference type="CDD" id="cd02440">
    <property type="entry name" value="AdoMet_MTases"/>
    <property type="match status" value="1"/>
</dbReference>
<evidence type="ECO:0000256" key="5">
    <source>
        <dbReference type="ARBA" id="ARBA00022603"/>
    </source>
</evidence>
<dbReference type="PANTHER" id="PTHR12734">
    <property type="entry name" value="METHYLTRANSFERASE-RELATED"/>
    <property type="match status" value="1"/>
</dbReference>
<evidence type="ECO:0000259" key="10">
    <source>
        <dbReference type="Pfam" id="PF12589"/>
    </source>
</evidence>
<keyword evidence="7" id="KW-0949">S-adenosyl-L-methionine</keyword>
<proteinExistence type="inferred from homology"/>
<dbReference type="Pfam" id="PF13649">
    <property type="entry name" value="Methyltransf_25"/>
    <property type="match status" value="1"/>
</dbReference>
<gene>
    <name evidence="12" type="ORF">TSPGSL018_18571</name>
</gene>
<dbReference type="InterPro" id="IPR041698">
    <property type="entry name" value="Methyltransf_25"/>
</dbReference>
<keyword evidence="6 12" id="KW-0808">Transferase</keyword>
<protein>
    <submittedName>
        <fullName evidence="12">S-adenosyl-l-methionine-dependent methyltransferase</fullName>
    </submittedName>
</protein>
<evidence type="ECO:0000313" key="12">
    <source>
        <dbReference type="EMBL" id="JAC64320.1"/>
    </source>
</evidence>
<feature type="region of interest" description="Disordered" evidence="9">
    <location>
        <begin position="214"/>
        <end position="296"/>
    </location>
</feature>
<accession>A0A061R0T3</accession>
<reference evidence="12" key="1">
    <citation type="submission" date="2014-05" db="EMBL/GenBank/DDBJ databases">
        <title>The transcriptome of the halophilic microalga Tetraselmis sp. GSL018 isolated from the Great Salt Lake, Utah.</title>
        <authorList>
            <person name="Jinkerson R.E."/>
            <person name="D'Adamo S."/>
            <person name="Posewitz M.C."/>
        </authorList>
    </citation>
    <scope>NUCLEOTIDE SEQUENCE</scope>
    <source>
        <strain evidence="12">GSL018</strain>
    </source>
</reference>
<dbReference type="InterPro" id="IPR022238">
    <property type="entry name" value="Bud23_C"/>
</dbReference>
<comment type="similarity">
    <text evidence="3">Belongs to the class I-like SAM-binding methyltransferase superfamily. BUD23/WBSCR22 family.</text>
</comment>
<dbReference type="Pfam" id="PF12589">
    <property type="entry name" value="WBS_methylT"/>
    <property type="match status" value="1"/>
</dbReference>
<evidence type="ECO:0000256" key="2">
    <source>
        <dbReference type="ARBA" id="ARBA00004496"/>
    </source>
</evidence>
<dbReference type="GO" id="GO:0016435">
    <property type="term" value="F:rRNA (guanine) methyltransferase activity"/>
    <property type="evidence" value="ECO:0007669"/>
    <property type="project" value="InterPro"/>
</dbReference>